<evidence type="ECO:0000313" key="2">
    <source>
        <dbReference type="EMBL" id="CRK19985.1"/>
    </source>
</evidence>
<name>A0A0G4LE57_VERLO</name>
<organism evidence="2 3">
    <name type="scientific">Verticillium longisporum</name>
    <name type="common">Verticillium dahliae var. longisporum</name>
    <dbReference type="NCBI Taxonomy" id="100787"/>
    <lineage>
        <taxon>Eukaryota</taxon>
        <taxon>Fungi</taxon>
        <taxon>Dikarya</taxon>
        <taxon>Ascomycota</taxon>
        <taxon>Pezizomycotina</taxon>
        <taxon>Sordariomycetes</taxon>
        <taxon>Hypocreomycetidae</taxon>
        <taxon>Glomerellales</taxon>
        <taxon>Plectosphaerellaceae</taxon>
        <taxon>Verticillium</taxon>
    </lineage>
</organism>
<feature type="region of interest" description="Disordered" evidence="1">
    <location>
        <begin position="39"/>
        <end position="92"/>
    </location>
</feature>
<evidence type="ECO:0000313" key="3">
    <source>
        <dbReference type="Proteomes" id="UP000045706"/>
    </source>
</evidence>
<accession>A0A0G4LE57</accession>
<proteinExistence type="predicted"/>
<reference evidence="3" key="1">
    <citation type="submission" date="2015-05" db="EMBL/GenBank/DDBJ databases">
        <authorList>
            <person name="Fogelqvist Johan"/>
        </authorList>
    </citation>
    <scope>NUCLEOTIDE SEQUENCE [LARGE SCALE GENOMIC DNA]</scope>
</reference>
<sequence>MKVRALSATGQMPLPERNVHTRAARRDWFYAVDPDPDTPKLPKLALPTARHDHQADGIMSWSPPTASIDSVHRETTPTSQHGDYHVHAEGWR</sequence>
<dbReference type="EMBL" id="CVQI01010557">
    <property type="protein sequence ID" value="CRK19985.1"/>
    <property type="molecule type" value="Genomic_DNA"/>
</dbReference>
<dbReference type="AlphaFoldDB" id="A0A0G4LE57"/>
<gene>
    <name evidence="2" type="ORF">BN1723_012005</name>
</gene>
<protein>
    <submittedName>
        <fullName evidence="2">Uncharacterized protein</fullName>
    </submittedName>
</protein>
<feature type="compositionally biased region" description="Basic and acidic residues" evidence="1">
    <location>
        <begin position="82"/>
        <end position="92"/>
    </location>
</feature>
<dbReference type="Proteomes" id="UP000045706">
    <property type="component" value="Unassembled WGS sequence"/>
</dbReference>
<evidence type="ECO:0000256" key="1">
    <source>
        <dbReference type="SAM" id="MobiDB-lite"/>
    </source>
</evidence>